<protein>
    <submittedName>
        <fullName evidence="6">DUF512 domain-containing protein</fullName>
    </submittedName>
</protein>
<evidence type="ECO:0000256" key="3">
    <source>
        <dbReference type="ARBA" id="ARBA00023004"/>
    </source>
</evidence>
<dbReference type="InterPro" id="IPR007197">
    <property type="entry name" value="rSAM"/>
</dbReference>
<evidence type="ECO:0000256" key="4">
    <source>
        <dbReference type="ARBA" id="ARBA00023014"/>
    </source>
</evidence>
<dbReference type="GO" id="GO:0046872">
    <property type="term" value="F:metal ion binding"/>
    <property type="evidence" value="ECO:0007669"/>
    <property type="project" value="UniProtKB-KW"/>
</dbReference>
<keyword evidence="7" id="KW-1185">Reference proteome</keyword>
<dbReference type="PROSITE" id="PS51918">
    <property type="entry name" value="RADICAL_SAM"/>
    <property type="match status" value="1"/>
</dbReference>
<dbReference type="EMBL" id="JAJFAT010000008">
    <property type="protein sequence ID" value="MCC3145015.1"/>
    <property type="molecule type" value="Genomic_DNA"/>
</dbReference>
<proteinExistence type="predicted"/>
<organism evidence="6 7">
    <name type="scientific">Halanaerobium polyolivorans</name>
    <dbReference type="NCBI Taxonomy" id="2886943"/>
    <lineage>
        <taxon>Bacteria</taxon>
        <taxon>Bacillati</taxon>
        <taxon>Bacillota</taxon>
        <taxon>Clostridia</taxon>
        <taxon>Halanaerobiales</taxon>
        <taxon>Halanaerobiaceae</taxon>
        <taxon>Halanaerobium</taxon>
    </lineage>
</organism>
<dbReference type="SMART" id="SM00228">
    <property type="entry name" value="PDZ"/>
    <property type="match status" value="1"/>
</dbReference>
<keyword evidence="3" id="KW-0408">Iron</keyword>
<dbReference type="InterPro" id="IPR036034">
    <property type="entry name" value="PDZ_sf"/>
</dbReference>
<dbReference type="GO" id="GO:0051536">
    <property type="term" value="F:iron-sulfur cluster binding"/>
    <property type="evidence" value="ECO:0007669"/>
    <property type="project" value="UniProtKB-KW"/>
</dbReference>
<feature type="domain" description="Radical SAM core" evidence="5">
    <location>
        <begin position="11"/>
        <end position="249"/>
    </location>
</feature>
<dbReference type="InterPro" id="IPR001478">
    <property type="entry name" value="PDZ"/>
</dbReference>
<dbReference type="InterPro" id="IPR050377">
    <property type="entry name" value="Radical_SAM_PqqE_MftC-like"/>
</dbReference>
<sequence>MLKNKREILFKTVKENNILPITSICKLNCIFCSHKNNPPEIETYSFGHLDFELIKTMLEFLDHKEAVIIGESASKIIEGEPFTHPKIMEILKLLRKKRPEAEIKITTSASFIKVRELQQLAELKPLELNISLNAPGPEERVFLMNDPQADNVFKIIKELKDYPIDFQASIVSMHHQLGFESLEKSLDFLERYNPPLSLRIFLAGFSNFAEGNNEAQPGFYFKLKEFINSRADNYSYPIIIEPQIITDLKAELEGIIKESAADQAGLKKGDIILEVAGQKIKSRVDAFYKIKACADPKIIFKREGRKRTVTLTKVAGQKSGIIISYDISARKKAELLAYLEQSSKAGKNISTTAISSKIAFTLLNNISQKYLGEGYNFTLLKAENEFFGGNIFAAGLLLNSDLKKVIEKNNPNCQRLILPEIIYDYYGNDLAGNHYTELEDKYDCEIILL</sequence>
<dbReference type="Proteomes" id="UP001199296">
    <property type="component" value="Unassembled WGS sequence"/>
</dbReference>
<dbReference type="Pfam" id="PF17820">
    <property type="entry name" value="PDZ_6"/>
    <property type="match status" value="1"/>
</dbReference>
<evidence type="ECO:0000256" key="1">
    <source>
        <dbReference type="ARBA" id="ARBA00022691"/>
    </source>
</evidence>
<dbReference type="GO" id="GO:0003824">
    <property type="term" value="F:catalytic activity"/>
    <property type="evidence" value="ECO:0007669"/>
    <property type="project" value="InterPro"/>
</dbReference>
<keyword evidence="4" id="KW-0411">Iron-sulfur</keyword>
<dbReference type="Gene3D" id="2.30.42.10">
    <property type="match status" value="1"/>
</dbReference>
<evidence type="ECO:0000313" key="7">
    <source>
        <dbReference type="Proteomes" id="UP001199296"/>
    </source>
</evidence>
<keyword evidence="2" id="KW-0479">Metal-binding</keyword>
<dbReference type="SFLD" id="SFLDG01067">
    <property type="entry name" value="SPASM/twitch_domain_containing"/>
    <property type="match status" value="1"/>
</dbReference>
<dbReference type="Pfam" id="PF04055">
    <property type="entry name" value="Radical_SAM"/>
    <property type="match status" value="1"/>
</dbReference>
<dbReference type="InterPro" id="IPR013785">
    <property type="entry name" value="Aldolase_TIM"/>
</dbReference>
<comment type="caution">
    <text evidence="6">The sequence shown here is derived from an EMBL/GenBank/DDBJ whole genome shotgun (WGS) entry which is preliminary data.</text>
</comment>
<dbReference type="RefSeq" id="WP_229345425.1">
    <property type="nucleotide sequence ID" value="NZ_JAJFAT010000008.1"/>
</dbReference>
<dbReference type="InterPro" id="IPR058240">
    <property type="entry name" value="rSAM_sf"/>
</dbReference>
<dbReference type="SUPFAM" id="SSF102114">
    <property type="entry name" value="Radical SAM enzymes"/>
    <property type="match status" value="1"/>
</dbReference>
<dbReference type="Gene3D" id="3.20.20.70">
    <property type="entry name" value="Aldolase class I"/>
    <property type="match status" value="1"/>
</dbReference>
<dbReference type="PANTHER" id="PTHR11228">
    <property type="entry name" value="RADICAL SAM DOMAIN PROTEIN"/>
    <property type="match status" value="1"/>
</dbReference>
<name>A0AAW4WV91_9FIRM</name>
<dbReference type="InterPro" id="IPR041489">
    <property type="entry name" value="PDZ_6"/>
</dbReference>
<evidence type="ECO:0000259" key="5">
    <source>
        <dbReference type="PROSITE" id="PS51918"/>
    </source>
</evidence>
<dbReference type="InterPro" id="IPR007549">
    <property type="entry name" value="DUF512"/>
</dbReference>
<accession>A0AAW4WV91</accession>
<dbReference type="Pfam" id="PF04459">
    <property type="entry name" value="DUF512"/>
    <property type="match status" value="1"/>
</dbReference>
<dbReference type="CDD" id="cd01335">
    <property type="entry name" value="Radical_SAM"/>
    <property type="match status" value="1"/>
</dbReference>
<evidence type="ECO:0000313" key="6">
    <source>
        <dbReference type="EMBL" id="MCC3145015.1"/>
    </source>
</evidence>
<dbReference type="PANTHER" id="PTHR11228:SF7">
    <property type="entry name" value="PQQA PEPTIDE CYCLASE"/>
    <property type="match status" value="1"/>
</dbReference>
<gene>
    <name evidence="6" type="ORF">LJ207_06735</name>
</gene>
<dbReference type="SFLD" id="SFLDS00029">
    <property type="entry name" value="Radical_SAM"/>
    <property type="match status" value="1"/>
</dbReference>
<reference evidence="6 7" key="1">
    <citation type="submission" date="2021-10" db="EMBL/GenBank/DDBJ databases">
        <authorList>
            <person name="Grouzdev D.S."/>
            <person name="Pantiukh K.S."/>
            <person name="Krutkina M.S."/>
        </authorList>
    </citation>
    <scope>NUCLEOTIDE SEQUENCE [LARGE SCALE GENOMIC DNA]</scope>
    <source>
        <strain evidence="6 7">Z-7514</strain>
    </source>
</reference>
<dbReference type="SUPFAM" id="SSF50156">
    <property type="entry name" value="PDZ domain-like"/>
    <property type="match status" value="1"/>
</dbReference>
<keyword evidence="1" id="KW-0949">S-adenosyl-L-methionine</keyword>
<dbReference type="AlphaFoldDB" id="A0AAW4WV91"/>
<evidence type="ECO:0000256" key="2">
    <source>
        <dbReference type="ARBA" id="ARBA00022723"/>
    </source>
</evidence>